<dbReference type="RefSeq" id="WP_116419501.1">
    <property type="nucleotide sequence ID" value="NZ_NBXC01000027.1"/>
</dbReference>
<comment type="subcellular location">
    <subcellularLocation>
        <location evidence="1">Cell membrane</location>
        <topology evidence="1">Multi-pass membrane protein</topology>
    </subcellularLocation>
</comment>
<feature type="transmembrane region" description="Helical" evidence="16">
    <location>
        <begin position="173"/>
        <end position="194"/>
    </location>
</feature>
<protein>
    <recommendedName>
        <fullName evidence="4">non-specific protein-tyrosine kinase</fullName>
        <ecNumber evidence="4">2.7.10.2</ecNumber>
    </recommendedName>
</protein>
<keyword evidence="6" id="KW-0808">Transferase</keyword>
<evidence type="ECO:0000313" key="19">
    <source>
        <dbReference type="Proteomes" id="UP000257080"/>
    </source>
</evidence>
<dbReference type="GO" id="GO:0005886">
    <property type="term" value="C:plasma membrane"/>
    <property type="evidence" value="ECO:0007669"/>
    <property type="project" value="UniProtKB-SubCell"/>
</dbReference>
<gene>
    <name evidence="18" type="ORF">B7R25_13560</name>
</gene>
<dbReference type="PANTHER" id="PTHR32309:SF13">
    <property type="entry name" value="FERRIC ENTEROBACTIN TRANSPORT PROTEIN FEPE"/>
    <property type="match status" value="1"/>
</dbReference>
<dbReference type="Gene3D" id="3.40.50.300">
    <property type="entry name" value="P-loop containing nucleotide triphosphate hydrolases"/>
    <property type="match status" value="1"/>
</dbReference>
<evidence type="ECO:0000256" key="6">
    <source>
        <dbReference type="ARBA" id="ARBA00022679"/>
    </source>
</evidence>
<evidence type="ECO:0000256" key="2">
    <source>
        <dbReference type="ARBA" id="ARBA00006683"/>
    </source>
</evidence>
<evidence type="ECO:0000256" key="10">
    <source>
        <dbReference type="ARBA" id="ARBA00022840"/>
    </source>
</evidence>
<dbReference type="GO" id="GO:0042802">
    <property type="term" value="F:identical protein binding"/>
    <property type="evidence" value="ECO:0007669"/>
    <property type="project" value="UniProtKB-ARBA"/>
</dbReference>
<dbReference type="FunFam" id="3.40.50.300:FF:000527">
    <property type="entry name" value="Tyrosine-protein kinase etk"/>
    <property type="match status" value="1"/>
</dbReference>
<dbReference type="InterPro" id="IPR027417">
    <property type="entry name" value="P-loop_NTPase"/>
</dbReference>
<dbReference type="EC" id="2.7.10.2" evidence="4"/>
<dbReference type="InterPro" id="IPR005702">
    <property type="entry name" value="Wzc-like_C"/>
</dbReference>
<dbReference type="SUPFAM" id="SSF52540">
    <property type="entry name" value="P-loop containing nucleoside triphosphate hydrolases"/>
    <property type="match status" value="1"/>
</dbReference>
<proteinExistence type="inferred from homology"/>
<evidence type="ECO:0000256" key="16">
    <source>
        <dbReference type="SAM" id="Phobius"/>
    </source>
</evidence>
<keyword evidence="13" id="KW-0829">Tyrosine-protein kinase</keyword>
<comment type="similarity">
    <text evidence="3">Belongs to the CpsD/CapB family.</text>
</comment>
<organism evidence="18 19">
    <name type="scientific">Subtercola boreus</name>
    <dbReference type="NCBI Taxonomy" id="120213"/>
    <lineage>
        <taxon>Bacteria</taxon>
        <taxon>Bacillati</taxon>
        <taxon>Actinomycetota</taxon>
        <taxon>Actinomycetes</taxon>
        <taxon>Micrococcales</taxon>
        <taxon>Microbacteriaceae</taxon>
        <taxon>Subtercola</taxon>
    </lineage>
</organism>
<comment type="catalytic activity">
    <reaction evidence="14">
        <text>L-tyrosyl-[protein] + ATP = O-phospho-L-tyrosyl-[protein] + ADP + H(+)</text>
        <dbReference type="Rhea" id="RHEA:10596"/>
        <dbReference type="Rhea" id="RHEA-COMP:10136"/>
        <dbReference type="Rhea" id="RHEA-COMP:20101"/>
        <dbReference type="ChEBI" id="CHEBI:15378"/>
        <dbReference type="ChEBI" id="CHEBI:30616"/>
        <dbReference type="ChEBI" id="CHEBI:46858"/>
        <dbReference type="ChEBI" id="CHEBI:61978"/>
        <dbReference type="ChEBI" id="CHEBI:456216"/>
        <dbReference type="EC" id="2.7.10.2"/>
    </reaction>
</comment>
<evidence type="ECO:0000256" key="8">
    <source>
        <dbReference type="ARBA" id="ARBA00022741"/>
    </source>
</evidence>
<dbReference type="PANTHER" id="PTHR32309">
    <property type="entry name" value="TYROSINE-PROTEIN KINASE"/>
    <property type="match status" value="1"/>
</dbReference>
<accession>A0A3E0WAC7</accession>
<feature type="region of interest" description="Disordered" evidence="15">
    <location>
        <begin position="455"/>
        <end position="475"/>
    </location>
</feature>
<keyword evidence="8" id="KW-0547">Nucleotide-binding</keyword>
<dbReference type="InterPro" id="IPR050445">
    <property type="entry name" value="Bact_polysacc_biosynth/exp"/>
</dbReference>
<dbReference type="GO" id="GO:0005524">
    <property type="term" value="F:ATP binding"/>
    <property type="evidence" value="ECO:0007669"/>
    <property type="project" value="UniProtKB-KW"/>
</dbReference>
<sequence length="475" mass="49971">MHIRNYLRVLQRSWILIAGIVLVSVAASATYAILQTPLYQASTKVYVSTSSSATTAELQQGNTFTQQAVKTYADLVSTPIVLDPVISQVGLSETSDDLAKTVTATAPLDTTIIEITVTSNSAADAATIANAVAKSFSTNVPALVPEAADGTPQVKISTVKTATPPLRPTSPNVPLNVALGLIVGLLVGLALAFLREALDNRIRSQRDTEAITTAPVLGAIFFDPRASERPLVVHAEPKSPQAESYRSLRTNLQFLEFGDLPHTFVITSSVASEGKSSVSSNLAIALADANSSVIVIDADLRRPRLASYLGLEGAVGLTDVLIGRVELGDAIQQWGEREMYVLPAGSIPPNPSELLGGPAMKKLLETLETEFDTVIIDAPPLLPVTDAAILAKATRGAIVVASAGKVHKAQLRSAIDILDNVGATVLGLILTMLPTRGADAYGYGHYSYAYAEDEKPSSSSAEPILPVTDTPVAKS</sequence>
<name>A0A3E0WAC7_9MICO</name>
<evidence type="ECO:0000313" key="18">
    <source>
        <dbReference type="EMBL" id="RFA25402.1"/>
    </source>
</evidence>
<evidence type="ECO:0000256" key="5">
    <source>
        <dbReference type="ARBA" id="ARBA00022475"/>
    </source>
</evidence>
<evidence type="ECO:0000256" key="4">
    <source>
        <dbReference type="ARBA" id="ARBA00011903"/>
    </source>
</evidence>
<dbReference type="NCBIfam" id="TIGR01007">
    <property type="entry name" value="eps_fam"/>
    <property type="match status" value="1"/>
</dbReference>
<dbReference type="CDD" id="cd05387">
    <property type="entry name" value="BY-kinase"/>
    <property type="match status" value="1"/>
</dbReference>
<dbReference type="GO" id="GO:0004715">
    <property type="term" value="F:non-membrane spanning protein tyrosine kinase activity"/>
    <property type="evidence" value="ECO:0007669"/>
    <property type="project" value="UniProtKB-EC"/>
</dbReference>
<evidence type="ECO:0000256" key="3">
    <source>
        <dbReference type="ARBA" id="ARBA00007316"/>
    </source>
</evidence>
<dbReference type="EMBL" id="NBXE01000031">
    <property type="protein sequence ID" value="RFA25402.1"/>
    <property type="molecule type" value="Genomic_DNA"/>
</dbReference>
<keyword evidence="7 16" id="KW-0812">Transmembrane</keyword>
<feature type="domain" description="Polysaccharide chain length determinant N-terminal" evidence="17">
    <location>
        <begin position="3"/>
        <end position="88"/>
    </location>
</feature>
<evidence type="ECO:0000259" key="17">
    <source>
        <dbReference type="Pfam" id="PF02706"/>
    </source>
</evidence>
<keyword evidence="5" id="KW-1003">Cell membrane</keyword>
<keyword evidence="11 16" id="KW-1133">Transmembrane helix</keyword>
<evidence type="ECO:0000256" key="7">
    <source>
        <dbReference type="ARBA" id="ARBA00022692"/>
    </source>
</evidence>
<dbReference type="InterPro" id="IPR003856">
    <property type="entry name" value="LPS_length_determ_N"/>
</dbReference>
<evidence type="ECO:0000256" key="9">
    <source>
        <dbReference type="ARBA" id="ARBA00022777"/>
    </source>
</evidence>
<dbReference type="Pfam" id="PF10609">
    <property type="entry name" value="ParA"/>
    <property type="match status" value="1"/>
</dbReference>
<comment type="similarity">
    <text evidence="2">Belongs to the CpsC/CapA family.</text>
</comment>
<dbReference type="Pfam" id="PF02706">
    <property type="entry name" value="Wzz"/>
    <property type="match status" value="1"/>
</dbReference>
<feature type="transmembrane region" description="Helical" evidence="16">
    <location>
        <begin position="12"/>
        <end position="34"/>
    </location>
</feature>
<keyword evidence="10" id="KW-0067">ATP-binding</keyword>
<evidence type="ECO:0000256" key="11">
    <source>
        <dbReference type="ARBA" id="ARBA00022989"/>
    </source>
</evidence>
<dbReference type="InterPro" id="IPR033756">
    <property type="entry name" value="YlxH/NBP35"/>
</dbReference>
<evidence type="ECO:0000256" key="12">
    <source>
        <dbReference type="ARBA" id="ARBA00023136"/>
    </source>
</evidence>
<keyword evidence="12 16" id="KW-0472">Membrane</keyword>
<dbReference type="Proteomes" id="UP000257080">
    <property type="component" value="Unassembled WGS sequence"/>
</dbReference>
<evidence type="ECO:0000256" key="1">
    <source>
        <dbReference type="ARBA" id="ARBA00004651"/>
    </source>
</evidence>
<evidence type="ECO:0000256" key="15">
    <source>
        <dbReference type="SAM" id="MobiDB-lite"/>
    </source>
</evidence>
<keyword evidence="9" id="KW-0418">Kinase</keyword>
<dbReference type="OrthoDB" id="9812433at2"/>
<evidence type="ECO:0000256" key="13">
    <source>
        <dbReference type="ARBA" id="ARBA00023137"/>
    </source>
</evidence>
<dbReference type="AlphaFoldDB" id="A0A3E0WAC7"/>
<evidence type="ECO:0000256" key="14">
    <source>
        <dbReference type="ARBA" id="ARBA00051245"/>
    </source>
</evidence>
<reference evidence="18 19" key="1">
    <citation type="submission" date="2017-04" db="EMBL/GenBank/DDBJ databases">
        <title>Comparative genome analysis of Subtercola boreus.</title>
        <authorList>
            <person name="Cho Y.-J."/>
            <person name="Cho A."/>
            <person name="Kim O.-S."/>
            <person name="Lee J.-I."/>
        </authorList>
    </citation>
    <scope>NUCLEOTIDE SEQUENCE [LARGE SCALE GENOMIC DNA]</scope>
    <source>
        <strain evidence="18 19">P28004</strain>
    </source>
</reference>
<comment type="caution">
    <text evidence="18">The sequence shown here is derived from an EMBL/GenBank/DDBJ whole genome shotgun (WGS) entry which is preliminary data.</text>
</comment>